<evidence type="ECO:0000313" key="2">
    <source>
        <dbReference type="Proteomes" id="UP000247973"/>
    </source>
</evidence>
<dbReference type="OrthoDB" id="2355173at2"/>
<dbReference type="EMBL" id="QICL01000042">
    <property type="protein sequence ID" value="PXV58869.1"/>
    <property type="molecule type" value="Genomic_DNA"/>
</dbReference>
<sequence length="74" mass="8401">MNDGYSIASFELSELKGKTKVILTHESVKSFSGDDSNMERDSFVVGWNDIIKSLLKDYVGKIPERIDYLIQKLS</sequence>
<evidence type="ECO:0008006" key="3">
    <source>
        <dbReference type="Google" id="ProtNLM"/>
    </source>
</evidence>
<dbReference type="Proteomes" id="UP000247973">
    <property type="component" value="Unassembled WGS sequence"/>
</dbReference>
<dbReference type="Gene3D" id="3.30.530.20">
    <property type="match status" value="1"/>
</dbReference>
<accession>A0A2V3PHW7</accession>
<keyword evidence="2" id="KW-1185">Reference proteome</keyword>
<dbReference type="AlphaFoldDB" id="A0A2V3PHW7"/>
<name>A0A2V3PHW7_9BACT</name>
<organism evidence="1 2">
    <name type="scientific">Dysgonomonas alginatilytica</name>
    <dbReference type="NCBI Taxonomy" id="1605892"/>
    <lineage>
        <taxon>Bacteria</taxon>
        <taxon>Pseudomonadati</taxon>
        <taxon>Bacteroidota</taxon>
        <taxon>Bacteroidia</taxon>
        <taxon>Bacteroidales</taxon>
        <taxon>Dysgonomonadaceae</taxon>
        <taxon>Dysgonomonas</taxon>
    </lineage>
</organism>
<evidence type="ECO:0000313" key="1">
    <source>
        <dbReference type="EMBL" id="PXV58869.1"/>
    </source>
</evidence>
<reference evidence="1 2" key="1">
    <citation type="submission" date="2018-03" db="EMBL/GenBank/DDBJ databases">
        <title>Genomic Encyclopedia of Archaeal and Bacterial Type Strains, Phase II (KMG-II): from individual species to whole genera.</title>
        <authorList>
            <person name="Goeker M."/>
        </authorList>
    </citation>
    <scope>NUCLEOTIDE SEQUENCE [LARGE SCALE GENOMIC DNA]</scope>
    <source>
        <strain evidence="1 2">DSM 100214</strain>
    </source>
</reference>
<comment type="caution">
    <text evidence="1">The sequence shown here is derived from an EMBL/GenBank/DDBJ whole genome shotgun (WGS) entry which is preliminary data.</text>
</comment>
<gene>
    <name evidence="1" type="ORF">CLV62_14216</name>
</gene>
<proteinExistence type="predicted"/>
<protein>
    <recommendedName>
        <fullName evidence="3">Activator of Hsp90 ATPase-like protein</fullName>
    </recommendedName>
</protein>
<dbReference type="InterPro" id="IPR023393">
    <property type="entry name" value="START-like_dom_sf"/>
</dbReference>
<dbReference type="RefSeq" id="WP_110312503.1">
    <property type="nucleotide sequence ID" value="NZ_QICL01000042.1"/>
</dbReference>